<keyword evidence="2" id="KW-0540">Nuclease</keyword>
<dbReference type="InterPro" id="IPR011089">
    <property type="entry name" value="GmrSD_C"/>
</dbReference>
<name>A0A9X5FET4_9MICO</name>
<proteinExistence type="predicted"/>
<reference evidence="2 3" key="1">
    <citation type="submission" date="2020-04" db="EMBL/GenBank/DDBJ databases">
        <title>MicrobeNet Type strains.</title>
        <authorList>
            <person name="Nicholson A.C."/>
        </authorList>
    </citation>
    <scope>NUCLEOTIDE SEQUENCE [LARGE SCALE GENOMIC DNA]</scope>
    <source>
        <strain evidence="2 3">ATCC BAA-789</strain>
    </source>
</reference>
<dbReference type="RefSeq" id="WP_168446667.1">
    <property type="nucleotide sequence ID" value="NZ_JAAXOW010000001.1"/>
</dbReference>
<sequence length="229" mass="24593">MSVAVLLGAVLAVLLLGGRAPGATYPVTAEQLAQVRADLAALAVVDAPRSPAYDREAFGPAWADVDRNGCDTRNDVLARDLTAVTFKPGTQDCVVLSGRLADRYTGQDVEFRRGQDTSSLVQVDHVVALADAWRSGAHAWTAEDRARFANDPQNLLAVDGAANQDKGAASADEWLPPQRGYRCRYVAAQVTVKARWSLSVTTAERRAIGRTLDSCVTVETQTTSARPHF</sequence>
<protein>
    <submittedName>
        <fullName evidence="2">HNH endonuclease</fullName>
    </submittedName>
</protein>
<comment type="caution">
    <text evidence="2">The sequence shown here is derived from an EMBL/GenBank/DDBJ whole genome shotgun (WGS) entry which is preliminary data.</text>
</comment>
<evidence type="ECO:0000259" key="1">
    <source>
        <dbReference type="Pfam" id="PF07510"/>
    </source>
</evidence>
<dbReference type="Proteomes" id="UP000774283">
    <property type="component" value="Unassembled WGS sequence"/>
</dbReference>
<keyword evidence="3" id="KW-1185">Reference proteome</keyword>
<accession>A0A9X5FET4</accession>
<evidence type="ECO:0000313" key="3">
    <source>
        <dbReference type="Proteomes" id="UP000774283"/>
    </source>
</evidence>
<keyword evidence="2" id="KW-0255">Endonuclease</keyword>
<dbReference type="Pfam" id="PF07510">
    <property type="entry name" value="GmrSD_C"/>
    <property type="match status" value="1"/>
</dbReference>
<gene>
    <name evidence="2" type="ORF">HF995_05105</name>
</gene>
<dbReference type="EMBL" id="JAAXOW010000001">
    <property type="protein sequence ID" value="NKX92656.1"/>
    <property type="molecule type" value="Genomic_DNA"/>
</dbReference>
<feature type="domain" description="GmrSD restriction endonucleases C-terminal" evidence="1">
    <location>
        <begin position="71"/>
        <end position="208"/>
    </location>
</feature>
<dbReference type="AlphaFoldDB" id="A0A9X5FET4"/>
<dbReference type="PANTHER" id="PTHR24094">
    <property type="entry name" value="SECRETED PROTEIN"/>
    <property type="match status" value="1"/>
</dbReference>
<dbReference type="GO" id="GO:0004519">
    <property type="term" value="F:endonuclease activity"/>
    <property type="evidence" value="ECO:0007669"/>
    <property type="project" value="UniProtKB-KW"/>
</dbReference>
<organism evidence="2 3">
    <name type="scientific">Sanguibacter hominis ATCC BAA-789</name>
    <dbReference type="NCBI Taxonomy" id="1312740"/>
    <lineage>
        <taxon>Bacteria</taxon>
        <taxon>Bacillati</taxon>
        <taxon>Actinomycetota</taxon>
        <taxon>Actinomycetes</taxon>
        <taxon>Micrococcales</taxon>
        <taxon>Sanguibacteraceae</taxon>
        <taxon>Sanguibacter</taxon>
    </lineage>
</organism>
<dbReference type="PANTHER" id="PTHR24094:SF15">
    <property type="entry name" value="AMP-DEPENDENT SYNTHETASE_LIGASE DOMAIN-CONTAINING PROTEIN-RELATED"/>
    <property type="match status" value="1"/>
</dbReference>
<keyword evidence="2" id="KW-0378">Hydrolase</keyword>
<evidence type="ECO:0000313" key="2">
    <source>
        <dbReference type="EMBL" id="NKX92656.1"/>
    </source>
</evidence>